<dbReference type="RefSeq" id="WP_008871792.1">
    <property type="nucleotide sequence ID" value="NZ_ACJN02000004.1"/>
</dbReference>
<accession>D6SU09</accession>
<dbReference type="OrthoDB" id="573881at2"/>
<organism evidence="1 2">
    <name type="scientific">Desulfonatronospira thiodismutans ASO3-1</name>
    <dbReference type="NCBI Taxonomy" id="555779"/>
    <lineage>
        <taxon>Bacteria</taxon>
        <taxon>Pseudomonadati</taxon>
        <taxon>Thermodesulfobacteriota</taxon>
        <taxon>Desulfovibrionia</taxon>
        <taxon>Desulfovibrionales</taxon>
        <taxon>Desulfonatronovibrionaceae</taxon>
        <taxon>Desulfonatronospira</taxon>
    </lineage>
</organism>
<evidence type="ECO:0000313" key="2">
    <source>
        <dbReference type="Proteomes" id="UP000005496"/>
    </source>
</evidence>
<comment type="caution">
    <text evidence="1">The sequence shown here is derived from an EMBL/GenBank/DDBJ whole genome shotgun (WGS) entry which is preliminary data.</text>
</comment>
<gene>
    <name evidence="1" type="ORF">Dthio_PD0415</name>
</gene>
<dbReference type="Proteomes" id="UP000005496">
    <property type="component" value="Unassembled WGS sequence"/>
</dbReference>
<keyword evidence="2" id="KW-1185">Reference proteome</keyword>
<dbReference type="eggNOG" id="ENOG5033N6E">
    <property type="taxonomic scope" value="Bacteria"/>
</dbReference>
<dbReference type="AlphaFoldDB" id="D6SU09"/>
<evidence type="ECO:0000313" key="1">
    <source>
        <dbReference type="EMBL" id="EFI33100.1"/>
    </source>
</evidence>
<name>D6SU09_9BACT</name>
<protein>
    <submittedName>
        <fullName evidence="1">Uncharacterized protein</fullName>
    </submittedName>
</protein>
<dbReference type="EMBL" id="ACJN02000004">
    <property type="protein sequence ID" value="EFI33100.1"/>
    <property type="molecule type" value="Genomic_DNA"/>
</dbReference>
<proteinExistence type="predicted"/>
<reference evidence="1" key="1">
    <citation type="submission" date="2010-05" db="EMBL/GenBank/DDBJ databases">
        <title>The draft genome of Desulfonatronospira thiodismutans ASO3-1.</title>
        <authorList>
            <consortium name="US DOE Joint Genome Institute (JGI-PGF)"/>
            <person name="Lucas S."/>
            <person name="Copeland A."/>
            <person name="Lapidus A."/>
            <person name="Cheng J.-F."/>
            <person name="Bruce D."/>
            <person name="Goodwin L."/>
            <person name="Pitluck S."/>
            <person name="Chertkov O."/>
            <person name="Brettin T."/>
            <person name="Detter J.C."/>
            <person name="Han C."/>
            <person name="Land M.L."/>
            <person name="Hauser L."/>
            <person name="Kyrpides N."/>
            <person name="Mikhailova N."/>
            <person name="Muyzer G."/>
            <person name="Woyke T."/>
        </authorList>
    </citation>
    <scope>NUCLEOTIDE SEQUENCE [LARGE SCALE GENOMIC DNA]</scope>
    <source>
        <strain evidence="1">ASO3-1</strain>
    </source>
</reference>
<sequence length="70" mass="8027">MGAVIRTLVDDFQGLPLEDQEYVAELIQKQLIESRREYLAKRVSEAKANYRSGQCKSGSFKELMEDIESD</sequence>